<sequence length="368" mass="40860">MTIMITKFRHWWLLLALPLQAATVPEGFTLTTVADNVPNARQMAWGQDGTLFVGSRKEGKVYALKDLDNNGEFETRYLIAEALFMPSGLAVKGADLYVAAVNRILRFPNIDKHLASPKMEVAFDGLPSDAHHGWKFIRFAPDGRLIVPVGAPCNICDESSPYASILSLDLAKGQYQVIARGVRNSVGFDFHPQTGELYFSDNGRDMMGDDVPADEINRLSQHGAHYGYPYRHGKAVNDPDHVLPKALQGKLTEPLFELQAHVAPLGVHFYRGTQFPEAYRGALFIAEHGSWNRSKKVGYQVTALNVDTQPPQYRQVVTGWLDGERPLARPVAFVETSDGSLLISDDYNGAIYKLSYTAPVQPEKDNNE</sequence>
<reference evidence="3 4" key="1">
    <citation type="submission" date="2019-04" db="EMBL/GenBank/DDBJ databases">
        <authorList>
            <person name="Hwang J.C."/>
        </authorList>
    </citation>
    <scope>NUCLEOTIDE SEQUENCE [LARGE SCALE GENOMIC DNA]</scope>
    <source>
        <strain evidence="3 4">IMCC35002</strain>
    </source>
</reference>
<evidence type="ECO:0000259" key="2">
    <source>
        <dbReference type="Pfam" id="PF23500"/>
    </source>
</evidence>
<dbReference type="InterPro" id="IPR011041">
    <property type="entry name" value="Quinoprot_gluc/sorb_DH_b-prop"/>
</dbReference>
<evidence type="ECO:0000313" key="4">
    <source>
        <dbReference type="Proteomes" id="UP000305675"/>
    </source>
</evidence>
<dbReference type="Proteomes" id="UP000305675">
    <property type="component" value="Unassembled WGS sequence"/>
</dbReference>
<feature type="domain" description="DUF7133" evidence="2">
    <location>
        <begin position="19"/>
        <end position="353"/>
    </location>
</feature>
<dbReference type="Pfam" id="PF23500">
    <property type="entry name" value="DUF7133"/>
    <property type="match status" value="1"/>
</dbReference>
<feature type="signal peptide" evidence="1">
    <location>
        <begin position="1"/>
        <end position="21"/>
    </location>
</feature>
<dbReference type="OrthoDB" id="9770043at2"/>
<comment type="caution">
    <text evidence="3">The sequence shown here is derived from an EMBL/GenBank/DDBJ whole genome shotgun (WGS) entry which is preliminary data.</text>
</comment>
<name>A0A4U1BQV1_9GAMM</name>
<dbReference type="EMBL" id="SWCJ01000003">
    <property type="protein sequence ID" value="TKB56806.1"/>
    <property type="molecule type" value="Genomic_DNA"/>
</dbReference>
<proteinExistence type="predicted"/>
<dbReference type="PANTHER" id="PTHR33546">
    <property type="entry name" value="LARGE, MULTIFUNCTIONAL SECRETED PROTEIN-RELATED"/>
    <property type="match status" value="1"/>
</dbReference>
<protein>
    <submittedName>
        <fullName evidence="3">Sorbosone dehydrogenase family protein</fullName>
    </submittedName>
</protein>
<dbReference type="PANTHER" id="PTHR33546:SF1">
    <property type="entry name" value="LARGE, MULTIFUNCTIONAL SECRETED PROTEIN"/>
    <property type="match status" value="1"/>
</dbReference>
<keyword evidence="1" id="KW-0732">Signal</keyword>
<evidence type="ECO:0000256" key="1">
    <source>
        <dbReference type="SAM" id="SignalP"/>
    </source>
</evidence>
<evidence type="ECO:0000313" key="3">
    <source>
        <dbReference type="EMBL" id="TKB56806.1"/>
    </source>
</evidence>
<dbReference type="Gene3D" id="2.120.10.30">
    <property type="entry name" value="TolB, C-terminal domain"/>
    <property type="match status" value="1"/>
</dbReference>
<dbReference type="AlphaFoldDB" id="A0A4U1BQV1"/>
<organism evidence="3 4">
    <name type="scientific">Ferrimonas aestuarii</name>
    <dbReference type="NCBI Taxonomy" id="2569539"/>
    <lineage>
        <taxon>Bacteria</taxon>
        <taxon>Pseudomonadati</taxon>
        <taxon>Pseudomonadota</taxon>
        <taxon>Gammaproteobacteria</taxon>
        <taxon>Alteromonadales</taxon>
        <taxon>Ferrimonadaceae</taxon>
        <taxon>Ferrimonas</taxon>
    </lineage>
</organism>
<dbReference type="SUPFAM" id="SSF50952">
    <property type="entry name" value="Soluble quinoprotein glucose dehydrogenase"/>
    <property type="match status" value="1"/>
</dbReference>
<dbReference type="InterPro" id="IPR011042">
    <property type="entry name" value="6-blade_b-propeller_TolB-like"/>
</dbReference>
<dbReference type="InterPro" id="IPR055557">
    <property type="entry name" value="DUF7133"/>
</dbReference>
<gene>
    <name evidence="3" type="ORF">FCL42_06645</name>
</gene>
<accession>A0A4U1BQV1</accession>
<keyword evidence="4" id="KW-1185">Reference proteome</keyword>
<feature type="chain" id="PRO_5020422966" evidence="1">
    <location>
        <begin position="22"/>
        <end position="368"/>
    </location>
</feature>